<name>A0AAV4RCL0_CAEEX</name>
<sequence>MHLQRNNSDDFRSIKGWRMNRLGHSQSQEDLIGMRGGVPGMGGEFASRPSGGISHQGYWRIKRPQILIFQRPAYHVLQPTPTYTQSETTTTFTPSRRGAQNESFGSSVEPGGPYWNAEGCPRDWKEMRVTSSRRYFSSGILEDQKASCSPKSSYSEACMSRFCNLLLLTRNRRTPFQEFASCWKATPSVYSVLFYFLNSMKCARAPCSWFNDA</sequence>
<feature type="region of interest" description="Disordered" evidence="1">
    <location>
        <begin position="84"/>
        <end position="108"/>
    </location>
</feature>
<evidence type="ECO:0000256" key="1">
    <source>
        <dbReference type="SAM" id="MobiDB-lite"/>
    </source>
</evidence>
<protein>
    <submittedName>
        <fullName evidence="2">Uncharacterized protein</fullName>
    </submittedName>
</protein>
<reference evidence="2 3" key="1">
    <citation type="submission" date="2021-06" db="EMBL/GenBank/DDBJ databases">
        <title>Caerostris extrusa draft genome.</title>
        <authorList>
            <person name="Kono N."/>
            <person name="Arakawa K."/>
        </authorList>
    </citation>
    <scope>NUCLEOTIDE SEQUENCE [LARGE SCALE GENOMIC DNA]</scope>
</reference>
<keyword evidence="3" id="KW-1185">Reference proteome</keyword>
<accession>A0AAV4RCL0</accession>
<evidence type="ECO:0000313" key="2">
    <source>
        <dbReference type="EMBL" id="GIY18056.1"/>
    </source>
</evidence>
<evidence type="ECO:0000313" key="3">
    <source>
        <dbReference type="Proteomes" id="UP001054945"/>
    </source>
</evidence>
<organism evidence="2 3">
    <name type="scientific">Caerostris extrusa</name>
    <name type="common">Bark spider</name>
    <name type="synonym">Caerostris bankana</name>
    <dbReference type="NCBI Taxonomy" id="172846"/>
    <lineage>
        <taxon>Eukaryota</taxon>
        <taxon>Metazoa</taxon>
        <taxon>Ecdysozoa</taxon>
        <taxon>Arthropoda</taxon>
        <taxon>Chelicerata</taxon>
        <taxon>Arachnida</taxon>
        <taxon>Araneae</taxon>
        <taxon>Araneomorphae</taxon>
        <taxon>Entelegynae</taxon>
        <taxon>Araneoidea</taxon>
        <taxon>Araneidae</taxon>
        <taxon>Caerostris</taxon>
    </lineage>
</organism>
<gene>
    <name evidence="2" type="ORF">CEXT_62111</name>
</gene>
<dbReference type="EMBL" id="BPLR01007574">
    <property type="protein sequence ID" value="GIY18056.1"/>
    <property type="molecule type" value="Genomic_DNA"/>
</dbReference>
<dbReference type="AlphaFoldDB" id="A0AAV4RCL0"/>
<proteinExistence type="predicted"/>
<feature type="compositionally biased region" description="Low complexity" evidence="1">
    <location>
        <begin position="84"/>
        <end position="94"/>
    </location>
</feature>
<comment type="caution">
    <text evidence="2">The sequence shown here is derived from an EMBL/GenBank/DDBJ whole genome shotgun (WGS) entry which is preliminary data.</text>
</comment>
<dbReference type="Proteomes" id="UP001054945">
    <property type="component" value="Unassembled WGS sequence"/>
</dbReference>